<accession>A0A1I5X5R6</accession>
<organism evidence="2 3">
    <name type="scientific">Amycolatopsis rubida</name>
    <dbReference type="NCBI Taxonomy" id="112413"/>
    <lineage>
        <taxon>Bacteria</taxon>
        <taxon>Bacillati</taxon>
        <taxon>Actinomycetota</taxon>
        <taxon>Actinomycetes</taxon>
        <taxon>Pseudonocardiales</taxon>
        <taxon>Pseudonocardiaceae</taxon>
        <taxon>Amycolatopsis</taxon>
    </lineage>
</organism>
<keyword evidence="1" id="KW-0472">Membrane</keyword>
<dbReference type="AlphaFoldDB" id="A0A1I5X5R6"/>
<reference evidence="3" key="1">
    <citation type="submission" date="2016-10" db="EMBL/GenBank/DDBJ databases">
        <authorList>
            <person name="Varghese N."/>
            <person name="Submissions S."/>
        </authorList>
    </citation>
    <scope>NUCLEOTIDE SEQUENCE [LARGE SCALE GENOMIC DNA]</scope>
    <source>
        <strain evidence="3">DSM 44637</strain>
    </source>
</reference>
<evidence type="ECO:0000313" key="2">
    <source>
        <dbReference type="EMBL" id="SFQ27284.1"/>
    </source>
</evidence>
<protein>
    <submittedName>
        <fullName evidence="2">Uncharacterized protein</fullName>
    </submittedName>
</protein>
<gene>
    <name evidence="2" type="ORF">SAMN05421854_11046</name>
</gene>
<keyword evidence="1" id="KW-1133">Transmembrane helix</keyword>
<dbReference type="RefSeq" id="WP_093575610.1">
    <property type="nucleotide sequence ID" value="NZ_FOWC01000010.1"/>
</dbReference>
<dbReference type="OrthoDB" id="9916519at2"/>
<feature type="transmembrane region" description="Helical" evidence="1">
    <location>
        <begin position="32"/>
        <end position="54"/>
    </location>
</feature>
<evidence type="ECO:0000256" key="1">
    <source>
        <dbReference type="SAM" id="Phobius"/>
    </source>
</evidence>
<keyword evidence="1" id="KW-0812">Transmembrane</keyword>
<feature type="transmembrane region" description="Helical" evidence="1">
    <location>
        <begin position="60"/>
        <end position="79"/>
    </location>
</feature>
<dbReference type="EMBL" id="FOWC01000010">
    <property type="protein sequence ID" value="SFQ27284.1"/>
    <property type="molecule type" value="Genomic_DNA"/>
</dbReference>
<evidence type="ECO:0000313" key="3">
    <source>
        <dbReference type="Proteomes" id="UP000199137"/>
    </source>
</evidence>
<dbReference type="Proteomes" id="UP000199137">
    <property type="component" value="Unassembled WGS sequence"/>
</dbReference>
<dbReference type="STRING" id="112413.SAMN05421854_11046"/>
<proteinExistence type="predicted"/>
<name>A0A1I5X5R6_9PSEU</name>
<sequence>MTSYDEQKWRERSVEEGCREAEARVADTRATVVGCQVAAAIGFLLVVVTAYGFFGDSVPMRVIITLLGSVLIGFGLDTVGRIRGQRQIAQWWRTSLERPMPTDDDPAV</sequence>